<dbReference type="InterPro" id="IPR027417">
    <property type="entry name" value="P-loop_NTPase"/>
</dbReference>
<proteinExistence type="inferred from homology"/>
<dbReference type="NCBIfam" id="NF003810">
    <property type="entry name" value="PRK05399.1"/>
    <property type="match status" value="1"/>
</dbReference>
<dbReference type="PANTHER" id="PTHR11361">
    <property type="entry name" value="DNA MISMATCH REPAIR PROTEIN MUTS FAMILY MEMBER"/>
    <property type="match status" value="1"/>
</dbReference>
<reference evidence="10 11" key="1">
    <citation type="journal article" date="2019" name="Sci. Rep.">
        <title>Nanopore sequencing improves the draft genome of the human pathogenic amoeba Naegleria fowleri.</title>
        <authorList>
            <person name="Liechti N."/>
            <person name="Schurch N."/>
            <person name="Bruggmann R."/>
            <person name="Wittwer M."/>
        </authorList>
    </citation>
    <scope>NUCLEOTIDE SEQUENCE [LARGE SCALE GENOMIC DNA]</scope>
    <source>
        <strain evidence="10 11">ATCC 30894</strain>
    </source>
</reference>
<dbReference type="SUPFAM" id="SSF53150">
    <property type="entry name" value="DNA repair protein MutS, domain II"/>
    <property type="match status" value="1"/>
</dbReference>
<dbReference type="GO" id="GO:0005634">
    <property type="term" value="C:nucleus"/>
    <property type="evidence" value="ECO:0007669"/>
    <property type="project" value="TreeGrafter"/>
</dbReference>
<dbReference type="GO" id="GO:0030983">
    <property type="term" value="F:mismatched DNA binding"/>
    <property type="evidence" value="ECO:0007669"/>
    <property type="project" value="InterPro"/>
</dbReference>
<sequence>MMRRVGEAHLLTKINQWKQLGCYMKNHARELGIGYYYSNSIVCSNNNSIHTFFISGQQGTRQIRNYRTCNANSYGVTKTKVITPSKKKNIETTHLLPSSSMQTHDDDQHVGIVHSTKSGVNTEDTNITFGDRKNQEQTMQSESKHSIFEKEPCVVSDQAILNKKKSQNAPEEATDDIYSGNYEEEIKSEDDSIRSSKKEKLTPMMSQYFKIKEKHSDYLLLFRMGDFYEMFFDDAVRASQILHITLTKRGKHLGEDIPMAGIPHHALDAYLQKLIKNGVVVAICDQVEDPAEAKKNKKIVERQITRLVTPGTLVEDRFLEASENNYLASIGLPEKFSLNDEGHKEQQVTLAWVELSTGEFNYVNCAFGNLQSELLRLSPSEILVPKQFEGILKNRLQDYHVTIRKQSSFHHCSDMIQKHFKLDNLSNYSGLDILTCGLILDYVKETQKGQMPTLNIPGKFKMELNLSIDLATRKSLELTRTLSGSRKGSLLSIIDKCVTASGARLLSYRLASPLAVPSEIEDRLDCVEFMVDDLHLIQQIRDFLKNCYDMERSIQRLSLSRGSPKDLYSVAATILQCKNLKELLQNNQTKRALQPPKLLQKTIEELNTPEQLDIMEEVLSALKEYDDLPNSVHEGGFIKLGYSKELDEWIHLSQHSESLIQDLQKQYRDMTGISSLKIKNNNIMGYFIECSATYKERLLQIKEFTHKQTMTNAVRFKTTRLEELQEKLGKAQQEAIDMELKIFFQLQKKVLALAKSLLLSGQAVSSVDVYSSLALLARERNYKRPRVLPFSETLASTNDPLNTITNGSPSHHALSIPMLHIEKGRHPIVEYAQQTSTAKNPSNKNALGITFVSNDCVMYNNENRLMLLTGANMAGKSTYLRQNALIIILAQMGSFVPAEKAEFMVVDKIFSRVGASDNLANDQSTFMVEMVETANILNQATNKSFVIMDELGRGTSVLEGLSIATAVVQHLHNKIQCRTLFATHFHELIEKAKELKSMKPYKLEVKVNSRNEIEFTYRIVPDKIVDGQSAASTHSSYAIQVAKLAGVPQVVTDEAEKILNKLRAERSTK</sequence>
<dbReference type="SMART" id="SM00534">
    <property type="entry name" value="MUTSac"/>
    <property type="match status" value="1"/>
</dbReference>
<dbReference type="InterPro" id="IPR036187">
    <property type="entry name" value="DNA_mismatch_repair_MutS_sf"/>
</dbReference>
<dbReference type="GeneID" id="68117853"/>
<dbReference type="InterPro" id="IPR000432">
    <property type="entry name" value="DNA_mismatch_repair_MutS_C"/>
</dbReference>
<feature type="coiled-coil region" evidence="8">
    <location>
        <begin position="707"/>
        <end position="741"/>
    </location>
</feature>
<comment type="function">
    <text evidence="7">Component of the post-replicative DNA mismatch repair system (MMR).</text>
</comment>
<dbReference type="PANTHER" id="PTHR11361:SF34">
    <property type="entry name" value="DNA MISMATCH REPAIR PROTEIN MSH1, MITOCHONDRIAL"/>
    <property type="match status" value="1"/>
</dbReference>
<evidence type="ECO:0000259" key="9">
    <source>
        <dbReference type="PROSITE" id="PS00486"/>
    </source>
</evidence>
<dbReference type="InterPro" id="IPR007695">
    <property type="entry name" value="DNA_mismatch_repair_MutS-lik_N"/>
</dbReference>
<dbReference type="Gene3D" id="3.40.1170.10">
    <property type="entry name" value="DNA repair protein MutS, domain I"/>
    <property type="match status" value="1"/>
</dbReference>
<evidence type="ECO:0000256" key="3">
    <source>
        <dbReference type="ARBA" id="ARBA00022763"/>
    </source>
</evidence>
<dbReference type="Gene3D" id="3.30.420.110">
    <property type="entry name" value="MutS, connector domain"/>
    <property type="match status" value="1"/>
</dbReference>
<dbReference type="Pfam" id="PF05192">
    <property type="entry name" value="MutS_III"/>
    <property type="match status" value="1"/>
</dbReference>
<keyword evidence="2 7" id="KW-0547">Nucleotide-binding</keyword>
<evidence type="ECO:0000313" key="10">
    <source>
        <dbReference type="EMBL" id="KAF0983573.1"/>
    </source>
</evidence>
<evidence type="ECO:0000256" key="5">
    <source>
        <dbReference type="ARBA" id="ARBA00023125"/>
    </source>
</evidence>
<protein>
    <recommendedName>
        <fullName evidence="9">DNA mismatch repair proteins mutS family domain-containing protein</fullName>
    </recommendedName>
</protein>
<comment type="similarity">
    <text evidence="1 7">Belongs to the DNA mismatch repair MutS family.</text>
</comment>
<dbReference type="InterPro" id="IPR045076">
    <property type="entry name" value="MutS"/>
</dbReference>
<dbReference type="SUPFAM" id="SSF48334">
    <property type="entry name" value="DNA repair protein MutS, domain III"/>
    <property type="match status" value="1"/>
</dbReference>
<dbReference type="GO" id="GO:0006298">
    <property type="term" value="P:mismatch repair"/>
    <property type="evidence" value="ECO:0007669"/>
    <property type="project" value="InterPro"/>
</dbReference>
<dbReference type="VEuPathDB" id="AmoebaDB:NF0072190"/>
<dbReference type="EMBL" id="VFQX01000006">
    <property type="protein sequence ID" value="KAF0983573.1"/>
    <property type="molecule type" value="Genomic_DNA"/>
</dbReference>
<dbReference type="SUPFAM" id="SSF55271">
    <property type="entry name" value="DNA repair protein MutS, domain I"/>
    <property type="match status" value="1"/>
</dbReference>
<dbReference type="InterPro" id="IPR017261">
    <property type="entry name" value="DNA_mismatch_repair_MutS/MSH"/>
</dbReference>
<dbReference type="Pfam" id="PF01624">
    <property type="entry name" value="MutS_I"/>
    <property type="match status" value="1"/>
</dbReference>
<dbReference type="PROSITE" id="PS00486">
    <property type="entry name" value="DNA_MISMATCH_REPAIR_2"/>
    <property type="match status" value="1"/>
</dbReference>
<keyword evidence="11" id="KW-1185">Reference proteome</keyword>
<dbReference type="InterPro" id="IPR007696">
    <property type="entry name" value="DNA_mismatch_repair_MutS_core"/>
</dbReference>
<evidence type="ECO:0000256" key="7">
    <source>
        <dbReference type="RuleBase" id="RU003756"/>
    </source>
</evidence>
<dbReference type="PIRSF" id="PIRSF037677">
    <property type="entry name" value="DNA_mis_repair_Msh6"/>
    <property type="match status" value="1"/>
</dbReference>
<dbReference type="AlphaFoldDB" id="A0A6A5BZI9"/>
<dbReference type="Gene3D" id="3.40.50.300">
    <property type="entry name" value="P-loop containing nucleotide triphosphate hydrolases"/>
    <property type="match status" value="1"/>
</dbReference>
<name>A0A6A5BZI9_NAEFO</name>
<evidence type="ECO:0000256" key="1">
    <source>
        <dbReference type="ARBA" id="ARBA00006271"/>
    </source>
</evidence>
<evidence type="ECO:0000256" key="2">
    <source>
        <dbReference type="ARBA" id="ARBA00022741"/>
    </source>
</evidence>
<dbReference type="Proteomes" id="UP000444721">
    <property type="component" value="Unassembled WGS sequence"/>
</dbReference>
<dbReference type="GO" id="GO:0005739">
    <property type="term" value="C:mitochondrion"/>
    <property type="evidence" value="ECO:0007669"/>
    <property type="project" value="TreeGrafter"/>
</dbReference>
<dbReference type="InterPro" id="IPR036678">
    <property type="entry name" value="MutS_con_dom_sf"/>
</dbReference>
<dbReference type="OMA" id="AYPENDA"/>
<keyword evidence="8" id="KW-0175">Coiled coil</keyword>
<dbReference type="GO" id="GO:0140664">
    <property type="term" value="F:ATP-dependent DNA damage sensor activity"/>
    <property type="evidence" value="ECO:0007669"/>
    <property type="project" value="InterPro"/>
</dbReference>
<dbReference type="GO" id="GO:0005524">
    <property type="term" value="F:ATP binding"/>
    <property type="evidence" value="ECO:0007669"/>
    <property type="project" value="UniProtKB-KW"/>
</dbReference>
<keyword evidence="5 7" id="KW-0238">DNA-binding</keyword>
<evidence type="ECO:0000256" key="6">
    <source>
        <dbReference type="ARBA" id="ARBA00023204"/>
    </source>
</evidence>
<keyword evidence="6 7" id="KW-0234">DNA repair</keyword>
<dbReference type="Pfam" id="PF00488">
    <property type="entry name" value="MutS_V"/>
    <property type="match status" value="1"/>
</dbReference>
<dbReference type="Pfam" id="PF05190">
    <property type="entry name" value="MutS_IV"/>
    <property type="match status" value="1"/>
</dbReference>
<organism evidence="10 11">
    <name type="scientific">Naegleria fowleri</name>
    <name type="common">Brain eating amoeba</name>
    <dbReference type="NCBI Taxonomy" id="5763"/>
    <lineage>
        <taxon>Eukaryota</taxon>
        <taxon>Discoba</taxon>
        <taxon>Heterolobosea</taxon>
        <taxon>Tetramitia</taxon>
        <taxon>Eutetramitia</taxon>
        <taxon>Vahlkampfiidae</taxon>
        <taxon>Naegleria</taxon>
    </lineage>
</organism>
<keyword evidence="4" id="KW-0067">ATP-binding</keyword>
<dbReference type="FunFam" id="3.40.1170.10:FF:000001">
    <property type="entry name" value="DNA mismatch repair protein MutS"/>
    <property type="match status" value="1"/>
</dbReference>
<dbReference type="Pfam" id="PF05188">
    <property type="entry name" value="MutS_II"/>
    <property type="match status" value="1"/>
</dbReference>
<gene>
    <name evidence="10" type="ORF">FDP41_010638</name>
</gene>
<evidence type="ECO:0000256" key="8">
    <source>
        <dbReference type="SAM" id="Coils"/>
    </source>
</evidence>
<dbReference type="VEuPathDB" id="AmoebaDB:FDP41_010638"/>
<comment type="caution">
    <text evidence="10">The sequence shown here is derived from an EMBL/GenBank/DDBJ whole genome shotgun (WGS) entry which is preliminary data.</text>
</comment>
<dbReference type="SMART" id="SM00533">
    <property type="entry name" value="MUTSd"/>
    <property type="match status" value="1"/>
</dbReference>
<feature type="domain" description="DNA mismatch repair proteins mutS family" evidence="9">
    <location>
        <begin position="944"/>
        <end position="960"/>
    </location>
</feature>
<dbReference type="VEuPathDB" id="AmoebaDB:NfTy_013660"/>
<dbReference type="GO" id="GO:0043504">
    <property type="term" value="P:mitochondrial DNA repair"/>
    <property type="evidence" value="ECO:0007669"/>
    <property type="project" value="TreeGrafter"/>
</dbReference>
<dbReference type="InterPro" id="IPR007861">
    <property type="entry name" value="DNA_mismatch_repair_MutS_clamp"/>
</dbReference>
<accession>A0A6A5BZI9</accession>
<dbReference type="InterPro" id="IPR016151">
    <property type="entry name" value="DNA_mismatch_repair_MutS_N"/>
</dbReference>
<dbReference type="InterPro" id="IPR007860">
    <property type="entry name" value="DNA_mmatch_repair_MutS_con_dom"/>
</dbReference>
<keyword evidence="3 7" id="KW-0227">DNA damage</keyword>
<dbReference type="RefSeq" id="XP_044568286.1">
    <property type="nucleotide sequence ID" value="XM_044700958.1"/>
</dbReference>
<dbReference type="SUPFAM" id="SSF52540">
    <property type="entry name" value="P-loop containing nucleoside triphosphate hydrolases"/>
    <property type="match status" value="1"/>
</dbReference>
<evidence type="ECO:0000313" key="11">
    <source>
        <dbReference type="Proteomes" id="UP000444721"/>
    </source>
</evidence>
<dbReference type="OrthoDB" id="10252754at2759"/>
<evidence type="ECO:0000256" key="4">
    <source>
        <dbReference type="ARBA" id="ARBA00022840"/>
    </source>
</evidence>
<dbReference type="Gene3D" id="1.10.1420.10">
    <property type="match status" value="2"/>
</dbReference>